<accession>A0A803T9W1</accession>
<protein>
    <submittedName>
        <fullName evidence="2">Uncharacterized protein</fullName>
    </submittedName>
</protein>
<reference evidence="2" key="3">
    <citation type="submission" date="2025-09" db="UniProtKB">
        <authorList>
            <consortium name="Ensembl"/>
        </authorList>
    </citation>
    <scope>IDENTIFICATION</scope>
</reference>
<evidence type="ECO:0000256" key="1">
    <source>
        <dbReference type="SAM" id="MobiDB-lite"/>
    </source>
</evidence>
<dbReference type="Proteomes" id="UP000001646">
    <property type="component" value="Unplaced"/>
</dbReference>
<feature type="region of interest" description="Disordered" evidence="1">
    <location>
        <begin position="62"/>
        <end position="93"/>
    </location>
</feature>
<sequence length="93" mass="10761">MKMLWKLTDNIKYEECEVSAFPRGFPTQYLIPLPSLELKGLNLSTPFFWDLQGEGKMHSWGAVEAEEKARGRRRRGLSVPPLGRKREERRGGE</sequence>
<evidence type="ECO:0000313" key="3">
    <source>
        <dbReference type="Proteomes" id="UP000001646"/>
    </source>
</evidence>
<reference evidence="2" key="2">
    <citation type="submission" date="2025-08" db="UniProtKB">
        <authorList>
            <consortium name="Ensembl"/>
        </authorList>
    </citation>
    <scope>IDENTIFICATION</scope>
</reference>
<dbReference type="AlphaFoldDB" id="A0A803T9W1"/>
<feature type="compositionally biased region" description="Basic and acidic residues" evidence="1">
    <location>
        <begin position="84"/>
        <end position="93"/>
    </location>
</feature>
<dbReference type="Ensembl" id="ENSACAT00000052623.1">
    <property type="protein sequence ID" value="ENSACAP00000032001.1"/>
    <property type="gene ID" value="ENSACAG00000036213.1"/>
</dbReference>
<keyword evidence="3" id="KW-1185">Reference proteome</keyword>
<evidence type="ECO:0000313" key="2">
    <source>
        <dbReference type="Ensembl" id="ENSACAP00000032001.1"/>
    </source>
</evidence>
<dbReference type="InParanoid" id="A0A803T9W1"/>
<proteinExistence type="predicted"/>
<reference evidence="2" key="1">
    <citation type="submission" date="2009-12" db="EMBL/GenBank/DDBJ databases">
        <title>The Genome Sequence of Anolis carolinensis (Green Anole Lizard).</title>
        <authorList>
            <consortium name="The Genome Sequencing Platform"/>
            <person name="Di Palma F."/>
            <person name="Alfoldi J."/>
            <person name="Heiman D."/>
            <person name="Young S."/>
            <person name="Grabherr M."/>
            <person name="Johnson J."/>
            <person name="Lander E.S."/>
            <person name="Lindblad-Toh K."/>
        </authorList>
    </citation>
    <scope>NUCLEOTIDE SEQUENCE [LARGE SCALE GENOMIC DNA]</scope>
    <source>
        <strain evidence="2">JBL SC #1</strain>
    </source>
</reference>
<organism evidence="2 3">
    <name type="scientific">Anolis carolinensis</name>
    <name type="common">Green anole</name>
    <name type="synonym">American chameleon</name>
    <dbReference type="NCBI Taxonomy" id="28377"/>
    <lineage>
        <taxon>Eukaryota</taxon>
        <taxon>Metazoa</taxon>
        <taxon>Chordata</taxon>
        <taxon>Craniata</taxon>
        <taxon>Vertebrata</taxon>
        <taxon>Euteleostomi</taxon>
        <taxon>Lepidosauria</taxon>
        <taxon>Squamata</taxon>
        <taxon>Bifurcata</taxon>
        <taxon>Unidentata</taxon>
        <taxon>Episquamata</taxon>
        <taxon>Toxicofera</taxon>
        <taxon>Iguania</taxon>
        <taxon>Dactyloidae</taxon>
        <taxon>Anolis</taxon>
    </lineage>
</organism>
<name>A0A803T9W1_ANOCA</name>